<reference evidence="3 4" key="1">
    <citation type="submission" date="2016-10" db="EMBL/GenBank/DDBJ databases">
        <authorList>
            <person name="de Groot N.N."/>
        </authorList>
    </citation>
    <scope>NUCLEOTIDE SEQUENCE [LARGE SCALE GENOMIC DNA]</scope>
    <source>
        <strain evidence="3 4">CGMCC 1.8925</strain>
    </source>
</reference>
<organism evidence="3 4">
    <name type="scientific">Paracoccus tibetensis</name>
    <dbReference type="NCBI Taxonomy" id="336292"/>
    <lineage>
        <taxon>Bacteria</taxon>
        <taxon>Pseudomonadati</taxon>
        <taxon>Pseudomonadota</taxon>
        <taxon>Alphaproteobacteria</taxon>
        <taxon>Rhodobacterales</taxon>
        <taxon>Paracoccaceae</taxon>
        <taxon>Paracoccus</taxon>
    </lineage>
</organism>
<dbReference type="STRING" id="336292.SAMN05660710_03380"/>
<dbReference type="AlphaFoldDB" id="A0A1G5JR25"/>
<accession>A0A1G5JR25</accession>
<name>A0A1G5JR25_9RHOB</name>
<dbReference type="PROSITE" id="PS51257">
    <property type="entry name" value="PROKAR_LIPOPROTEIN"/>
    <property type="match status" value="1"/>
</dbReference>
<gene>
    <name evidence="3" type="ORF">SAMN05660710_03380</name>
</gene>
<evidence type="ECO:0000256" key="1">
    <source>
        <dbReference type="SAM" id="MobiDB-lite"/>
    </source>
</evidence>
<dbReference type="EMBL" id="FMVT01000015">
    <property type="protein sequence ID" value="SCY90777.1"/>
    <property type="molecule type" value="Genomic_DNA"/>
</dbReference>
<dbReference type="Proteomes" id="UP000199502">
    <property type="component" value="Unassembled WGS sequence"/>
</dbReference>
<dbReference type="RefSeq" id="WP_090747441.1">
    <property type="nucleotide sequence ID" value="NZ_FMVT01000015.1"/>
</dbReference>
<keyword evidence="2" id="KW-0732">Signal</keyword>
<keyword evidence="4" id="KW-1185">Reference proteome</keyword>
<evidence type="ECO:0000313" key="4">
    <source>
        <dbReference type="Proteomes" id="UP000199502"/>
    </source>
</evidence>
<evidence type="ECO:0000313" key="3">
    <source>
        <dbReference type="EMBL" id="SCY90777.1"/>
    </source>
</evidence>
<sequence>MQTRFRRPFPTLTAPALIACLVLAACDGGAAYPRLLPTDSILAEPALPAHARGPAGPLDPAALEAASSARASGLQQRARELQAPVIDAETRARMRRAGA</sequence>
<feature type="compositionally biased region" description="Low complexity" evidence="1">
    <location>
        <begin position="61"/>
        <end position="72"/>
    </location>
</feature>
<evidence type="ECO:0000256" key="2">
    <source>
        <dbReference type="SAM" id="SignalP"/>
    </source>
</evidence>
<feature type="chain" id="PRO_5011746342" description="Beta-barrel assembly machine subunit BamF" evidence="2">
    <location>
        <begin position="25"/>
        <end position="99"/>
    </location>
</feature>
<feature type="region of interest" description="Disordered" evidence="1">
    <location>
        <begin position="50"/>
        <end position="99"/>
    </location>
</feature>
<feature type="signal peptide" evidence="2">
    <location>
        <begin position="1"/>
        <end position="24"/>
    </location>
</feature>
<evidence type="ECO:0008006" key="5">
    <source>
        <dbReference type="Google" id="ProtNLM"/>
    </source>
</evidence>
<proteinExistence type="predicted"/>
<protein>
    <recommendedName>
        <fullName evidence="5">Beta-barrel assembly machine subunit BamF</fullName>
    </recommendedName>
</protein>
<dbReference type="OrthoDB" id="7778263at2"/>